<organism evidence="2 3">
    <name type="scientific">Trapa incisa</name>
    <dbReference type="NCBI Taxonomy" id="236973"/>
    <lineage>
        <taxon>Eukaryota</taxon>
        <taxon>Viridiplantae</taxon>
        <taxon>Streptophyta</taxon>
        <taxon>Embryophyta</taxon>
        <taxon>Tracheophyta</taxon>
        <taxon>Spermatophyta</taxon>
        <taxon>Magnoliopsida</taxon>
        <taxon>eudicotyledons</taxon>
        <taxon>Gunneridae</taxon>
        <taxon>Pentapetalae</taxon>
        <taxon>rosids</taxon>
        <taxon>malvids</taxon>
        <taxon>Myrtales</taxon>
        <taxon>Lythraceae</taxon>
        <taxon>Trapa</taxon>
    </lineage>
</organism>
<evidence type="ECO:0000313" key="3">
    <source>
        <dbReference type="Proteomes" id="UP001345219"/>
    </source>
</evidence>
<sequence>MGVCSATQSSHDKGVRNSQSTFSLGVGCSNMPSATAEISNPGLEATFPQNMSSMFSCPLIFAWEKDNEVTTVQPYYETNHDGCVADDSEGEDNLNDIYLS</sequence>
<dbReference type="EMBL" id="JAXIOK010000016">
    <property type="protein sequence ID" value="KAK4751986.1"/>
    <property type="molecule type" value="Genomic_DNA"/>
</dbReference>
<comment type="caution">
    <text evidence="2">The sequence shown here is derived from an EMBL/GenBank/DDBJ whole genome shotgun (WGS) entry which is preliminary data.</text>
</comment>
<dbReference type="Proteomes" id="UP001345219">
    <property type="component" value="Chromosome 16"/>
</dbReference>
<feature type="region of interest" description="Disordered" evidence="1">
    <location>
        <begin position="81"/>
        <end position="100"/>
    </location>
</feature>
<accession>A0AAN7JQW4</accession>
<reference evidence="2 3" key="1">
    <citation type="journal article" date="2023" name="Hortic Res">
        <title>Pangenome of water caltrop reveals structural variations and asymmetric subgenome divergence after allopolyploidization.</title>
        <authorList>
            <person name="Zhang X."/>
            <person name="Chen Y."/>
            <person name="Wang L."/>
            <person name="Yuan Y."/>
            <person name="Fang M."/>
            <person name="Shi L."/>
            <person name="Lu R."/>
            <person name="Comes H.P."/>
            <person name="Ma Y."/>
            <person name="Chen Y."/>
            <person name="Huang G."/>
            <person name="Zhou Y."/>
            <person name="Zheng Z."/>
            <person name="Qiu Y."/>
        </authorList>
    </citation>
    <scope>NUCLEOTIDE SEQUENCE [LARGE SCALE GENOMIC DNA]</scope>
    <source>
        <tissue evidence="2">Roots</tissue>
    </source>
</reference>
<dbReference type="AlphaFoldDB" id="A0AAN7JQW4"/>
<protein>
    <submittedName>
        <fullName evidence="2">Uncharacterized protein</fullName>
    </submittedName>
</protein>
<feature type="compositionally biased region" description="Acidic residues" evidence="1">
    <location>
        <begin position="84"/>
        <end position="94"/>
    </location>
</feature>
<name>A0AAN7JQW4_9MYRT</name>
<proteinExistence type="predicted"/>
<gene>
    <name evidence="2" type="ORF">SAY87_020784</name>
</gene>
<evidence type="ECO:0000256" key="1">
    <source>
        <dbReference type="SAM" id="MobiDB-lite"/>
    </source>
</evidence>
<evidence type="ECO:0000313" key="2">
    <source>
        <dbReference type="EMBL" id="KAK4751986.1"/>
    </source>
</evidence>
<keyword evidence="3" id="KW-1185">Reference proteome</keyword>